<dbReference type="Pfam" id="PF06013">
    <property type="entry name" value="WXG100"/>
    <property type="match status" value="1"/>
</dbReference>
<dbReference type="EMBL" id="CP063458">
    <property type="protein sequence ID" value="QOV91623.1"/>
    <property type="molecule type" value="Genomic_DNA"/>
</dbReference>
<sequence length="90" mass="10468">MAKANVDPAEVRRFAQELNRFNNDLHGLLSALHAKMRALESTWRDQEQRKFSEAFEATVKTLGNFLDTSHEHVQFLAKKATLIEEYLKQH</sequence>
<dbReference type="SUPFAM" id="SSF158414">
    <property type="entry name" value="HP0062-like"/>
    <property type="match status" value="1"/>
</dbReference>
<dbReference type="RefSeq" id="WP_206294924.1">
    <property type="nucleotide sequence ID" value="NZ_CP063458.1"/>
</dbReference>
<dbReference type="Proteomes" id="UP000593765">
    <property type="component" value="Chromosome"/>
</dbReference>
<keyword evidence="2" id="KW-1185">Reference proteome</keyword>
<organism evidence="1 2">
    <name type="scientific">Humisphaera borealis</name>
    <dbReference type="NCBI Taxonomy" id="2807512"/>
    <lineage>
        <taxon>Bacteria</taxon>
        <taxon>Pseudomonadati</taxon>
        <taxon>Planctomycetota</taxon>
        <taxon>Phycisphaerae</taxon>
        <taxon>Tepidisphaerales</taxon>
        <taxon>Tepidisphaeraceae</taxon>
        <taxon>Humisphaera</taxon>
    </lineage>
</organism>
<dbReference type="AlphaFoldDB" id="A0A7M2X1Q0"/>
<evidence type="ECO:0000313" key="2">
    <source>
        <dbReference type="Proteomes" id="UP000593765"/>
    </source>
</evidence>
<dbReference type="Gene3D" id="1.10.287.850">
    <property type="entry name" value="HP0062-like domain"/>
    <property type="match status" value="1"/>
</dbReference>
<proteinExistence type="predicted"/>
<protein>
    <submittedName>
        <fullName evidence="1">WXG100 family type VII secretion target</fullName>
    </submittedName>
</protein>
<dbReference type="InterPro" id="IPR010310">
    <property type="entry name" value="T7SS_ESAT-6-like"/>
</dbReference>
<name>A0A7M2X1Q0_9BACT</name>
<dbReference type="InterPro" id="IPR029013">
    <property type="entry name" value="HP0062-like_sf"/>
</dbReference>
<reference evidence="1 2" key="1">
    <citation type="submission" date="2020-10" db="EMBL/GenBank/DDBJ databases">
        <title>Wide distribution of Phycisphaera-like planctomycetes from WD2101 soil group in peatlands and genome analysis of the first cultivated representative.</title>
        <authorList>
            <person name="Dedysh S.N."/>
            <person name="Beletsky A.V."/>
            <person name="Ivanova A."/>
            <person name="Kulichevskaya I.S."/>
            <person name="Suzina N.E."/>
            <person name="Philippov D.A."/>
            <person name="Rakitin A.L."/>
            <person name="Mardanov A.V."/>
            <person name="Ravin N.V."/>
        </authorList>
    </citation>
    <scope>NUCLEOTIDE SEQUENCE [LARGE SCALE GENOMIC DNA]</scope>
    <source>
        <strain evidence="1 2">M1803</strain>
    </source>
</reference>
<accession>A0A7M2X1Q0</accession>
<gene>
    <name evidence="1" type="ORF">IPV69_09775</name>
</gene>
<evidence type="ECO:0000313" key="1">
    <source>
        <dbReference type="EMBL" id="QOV91623.1"/>
    </source>
</evidence>
<dbReference type="KEGG" id="hbs:IPV69_09775"/>